<evidence type="ECO:0000256" key="1">
    <source>
        <dbReference type="ARBA" id="ARBA00000085"/>
    </source>
</evidence>
<dbReference type="SMART" id="SM00388">
    <property type="entry name" value="HisKA"/>
    <property type="match status" value="1"/>
</dbReference>
<keyword evidence="11" id="KW-0547">Nucleotide-binding</keyword>
<evidence type="ECO:0000313" key="11">
    <source>
        <dbReference type="EMBL" id="MCH6469339.1"/>
    </source>
</evidence>
<keyword evidence="9" id="KW-0812">Transmembrane</keyword>
<dbReference type="EMBL" id="JAKZBV010000001">
    <property type="protein sequence ID" value="MCH6469339.1"/>
    <property type="molecule type" value="Genomic_DNA"/>
</dbReference>
<dbReference type="SUPFAM" id="SSF55785">
    <property type="entry name" value="PYP-like sensor domain (PAS domain)"/>
    <property type="match status" value="1"/>
</dbReference>
<organism evidence="11 12">
    <name type="scientific">Sinomonas terrae</name>
    <dbReference type="NCBI Taxonomy" id="2908838"/>
    <lineage>
        <taxon>Bacteria</taxon>
        <taxon>Bacillati</taxon>
        <taxon>Actinomycetota</taxon>
        <taxon>Actinomycetes</taxon>
        <taxon>Micrococcales</taxon>
        <taxon>Micrococcaceae</taxon>
        <taxon>Sinomonas</taxon>
    </lineage>
</organism>
<dbReference type="RefSeq" id="WP_241052192.1">
    <property type="nucleotide sequence ID" value="NZ_JAKZBV010000001.1"/>
</dbReference>
<keyword evidence="7" id="KW-0902">Two-component regulatory system</keyword>
<keyword evidence="9" id="KW-1133">Transmembrane helix</keyword>
<evidence type="ECO:0000256" key="3">
    <source>
        <dbReference type="ARBA" id="ARBA00012438"/>
    </source>
</evidence>
<proteinExistence type="predicted"/>
<evidence type="ECO:0000259" key="10">
    <source>
        <dbReference type="PROSITE" id="PS50109"/>
    </source>
</evidence>
<dbReference type="Gene3D" id="3.30.565.10">
    <property type="entry name" value="Histidine kinase-like ATPase, C-terminal domain"/>
    <property type="match status" value="1"/>
</dbReference>
<comment type="subcellular location">
    <subcellularLocation>
        <location evidence="2">Cell membrane</location>
    </subcellularLocation>
</comment>
<dbReference type="CDD" id="cd00082">
    <property type="entry name" value="HisKA"/>
    <property type="match status" value="1"/>
</dbReference>
<keyword evidence="5" id="KW-0808">Transferase</keyword>
<evidence type="ECO:0000256" key="4">
    <source>
        <dbReference type="ARBA" id="ARBA00022553"/>
    </source>
</evidence>
<evidence type="ECO:0000313" key="12">
    <source>
        <dbReference type="Proteomes" id="UP001202922"/>
    </source>
</evidence>
<evidence type="ECO:0000256" key="9">
    <source>
        <dbReference type="SAM" id="Phobius"/>
    </source>
</evidence>
<dbReference type="Gene3D" id="3.30.450.20">
    <property type="entry name" value="PAS domain"/>
    <property type="match status" value="1"/>
</dbReference>
<dbReference type="PROSITE" id="PS50109">
    <property type="entry name" value="HIS_KIN"/>
    <property type="match status" value="1"/>
</dbReference>
<dbReference type="SUPFAM" id="SSF47384">
    <property type="entry name" value="Homodimeric domain of signal transducing histidine kinase"/>
    <property type="match status" value="1"/>
</dbReference>
<evidence type="ECO:0000256" key="5">
    <source>
        <dbReference type="ARBA" id="ARBA00022679"/>
    </source>
</evidence>
<keyword evidence="4" id="KW-0597">Phosphoprotein</keyword>
<keyword evidence="6" id="KW-0418">Kinase</keyword>
<dbReference type="GO" id="GO:0005524">
    <property type="term" value="F:ATP binding"/>
    <property type="evidence" value="ECO:0007669"/>
    <property type="project" value="UniProtKB-KW"/>
</dbReference>
<keyword evidence="11" id="KW-0067">ATP-binding</keyword>
<dbReference type="SUPFAM" id="SSF55874">
    <property type="entry name" value="ATPase domain of HSP90 chaperone/DNA topoisomerase II/histidine kinase"/>
    <property type="match status" value="1"/>
</dbReference>
<evidence type="ECO:0000256" key="6">
    <source>
        <dbReference type="ARBA" id="ARBA00022777"/>
    </source>
</evidence>
<dbReference type="InterPro" id="IPR035965">
    <property type="entry name" value="PAS-like_dom_sf"/>
</dbReference>
<feature type="transmembrane region" description="Helical" evidence="9">
    <location>
        <begin position="81"/>
        <end position="97"/>
    </location>
</feature>
<dbReference type="InterPro" id="IPR003661">
    <property type="entry name" value="HisK_dim/P_dom"/>
</dbReference>
<reference evidence="11 12" key="1">
    <citation type="submission" date="2022-03" db="EMBL/GenBank/DDBJ databases">
        <title>Sinomonas sp. isolated from a soil.</title>
        <authorList>
            <person name="Han J."/>
            <person name="Kim D.-U."/>
        </authorList>
    </citation>
    <scope>NUCLEOTIDE SEQUENCE [LARGE SCALE GENOMIC DNA]</scope>
    <source>
        <strain evidence="11 12">5-5</strain>
    </source>
</reference>
<dbReference type="PANTHER" id="PTHR43711">
    <property type="entry name" value="TWO-COMPONENT HISTIDINE KINASE"/>
    <property type="match status" value="1"/>
</dbReference>
<keyword evidence="9" id="KW-0472">Membrane</keyword>
<feature type="transmembrane region" description="Helical" evidence="9">
    <location>
        <begin position="25"/>
        <end position="43"/>
    </location>
</feature>
<comment type="catalytic activity">
    <reaction evidence="1">
        <text>ATP + protein L-histidine = ADP + protein N-phospho-L-histidine.</text>
        <dbReference type="EC" id="2.7.13.3"/>
    </reaction>
</comment>
<keyword evidence="12" id="KW-1185">Reference proteome</keyword>
<dbReference type="InterPro" id="IPR005467">
    <property type="entry name" value="His_kinase_dom"/>
</dbReference>
<evidence type="ECO:0000256" key="2">
    <source>
        <dbReference type="ARBA" id="ARBA00004236"/>
    </source>
</evidence>
<feature type="coiled-coil region" evidence="8">
    <location>
        <begin position="181"/>
        <end position="208"/>
    </location>
</feature>
<evidence type="ECO:0000256" key="7">
    <source>
        <dbReference type="ARBA" id="ARBA00023012"/>
    </source>
</evidence>
<name>A0ABS9TY28_9MICC</name>
<feature type="domain" description="Histidine kinase" evidence="10">
    <location>
        <begin position="336"/>
        <end position="549"/>
    </location>
</feature>
<dbReference type="PRINTS" id="PR00344">
    <property type="entry name" value="BCTRLSENSOR"/>
</dbReference>
<dbReference type="Pfam" id="PF00512">
    <property type="entry name" value="HisKA"/>
    <property type="match status" value="1"/>
</dbReference>
<dbReference type="SMART" id="SM00387">
    <property type="entry name" value="HATPase_c"/>
    <property type="match status" value="1"/>
</dbReference>
<keyword evidence="8" id="KW-0175">Coiled coil</keyword>
<dbReference type="PANTHER" id="PTHR43711:SF1">
    <property type="entry name" value="HISTIDINE KINASE 1"/>
    <property type="match status" value="1"/>
</dbReference>
<accession>A0ABS9TY28</accession>
<feature type="transmembrane region" description="Helical" evidence="9">
    <location>
        <begin position="55"/>
        <end position="75"/>
    </location>
</feature>
<evidence type="ECO:0000256" key="8">
    <source>
        <dbReference type="SAM" id="Coils"/>
    </source>
</evidence>
<dbReference type="InterPro" id="IPR036890">
    <property type="entry name" value="HATPase_C_sf"/>
</dbReference>
<dbReference type="InterPro" id="IPR004358">
    <property type="entry name" value="Sig_transdc_His_kin-like_C"/>
</dbReference>
<dbReference type="InterPro" id="IPR050736">
    <property type="entry name" value="Sensor_HK_Regulatory"/>
</dbReference>
<comment type="caution">
    <text evidence="11">The sequence shown here is derived from an EMBL/GenBank/DDBJ whole genome shotgun (WGS) entry which is preliminary data.</text>
</comment>
<protein>
    <recommendedName>
        <fullName evidence="3">histidine kinase</fullName>
        <ecNumber evidence="3">2.7.13.3</ecNumber>
    </recommendedName>
</protein>
<dbReference type="CDD" id="cd00075">
    <property type="entry name" value="HATPase"/>
    <property type="match status" value="1"/>
</dbReference>
<dbReference type="EC" id="2.7.13.3" evidence="3"/>
<feature type="transmembrane region" description="Helical" evidence="9">
    <location>
        <begin position="161"/>
        <end position="181"/>
    </location>
</feature>
<gene>
    <name evidence="11" type="ORF">L0M17_04935</name>
</gene>
<dbReference type="InterPro" id="IPR036097">
    <property type="entry name" value="HisK_dim/P_sf"/>
</dbReference>
<dbReference type="InterPro" id="IPR003594">
    <property type="entry name" value="HATPase_dom"/>
</dbReference>
<dbReference type="Gene3D" id="1.10.287.130">
    <property type="match status" value="1"/>
</dbReference>
<sequence>MSANEQVVVQRAQRYLKRLRSTSRVALWQLPLVAAIVIVAVAAPGPWSSEAARPLILAGFILVCATGAACLTAPWDRLPEQTVLLIPIADLISIGLIRNAGDGTLQGLGTLAIFPVIWIAVSMRSVAWSLVTCFVGPLLISIPTLTEAVRRGIPASASYSLLLPVLMLIVAIAIRAATAGLRVQERLLRSQREQLRALLAESQSTERLLSTILDAVNVGIVAIGPDGLPVRSNRRFKEVLAASGWLPAMSNGQAKLPFLARDKRTPVTRERWPLVRAAAGERIDGEVYWLGSGPDAIAVSVVARPIEGPEGGAVVAFGDVTALAAAADDKAELVRTVAHEFKSPLTAVLGNLDLVLESHQLTPDDRLRLEVAERSAERLLDLAADLVASSSNAIPVRLGFADLRPVLEGRADAARLSAVAAGVQLVVELEDSLWARIDPLRVGQAVDNLLSNAIKYSPDGGTITLRATHSDGWIAIEVRDSGMGISEDERERIFERFFRTSEARRSDIPGVGLGLALCSWIAERHGGRLEVVSDPGCGSVFTLCLPASGPSD</sequence>
<dbReference type="Pfam" id="PF02518">
    <property type="entry name" value="HATPase_c"/>
    <property type="match status" value="1"/>
</dbReference>
<dbReference type="Proteomes" id="UP001202922">
    <property type="component" value="Unassembled WGS sequence"/>
</dbReference>
<feature type="transmembrane region" description="Helical" evidence="9">
    <location>
        <begin position="127"/>
        <end position="149"/>
    </location>
</feature>